<dbReference type="EMBL" id="JAQGDS010000008">
    <property type="protein sequence ID" value="KAJ6258606.1"/>
    <property type="molecule type" value="Genomic_DNA"/>
</dbReference>
<dbReference type="Gene3D" id="3.20.20.80">
    <property type="entry name" value="Glycosidases"/>
    <property type="match status" value="1"/>
</dbReference>
<dbReference type="AlphaFoldDB" id="A0AAD6IUB6"/>
<name>A0AAD6IUB6_DREDA</name>
<keyword evidence="2" id="KW-1185">Reference proteome</keyword>
<proteinExistence type="predicted"/>
<comment type="caution">
    <text evidence="1">The sequence shown here is derived from an EMBL/GenBank/DDBJ whole genome shotgun (WGS) entry which is preliminary data.</text>
</comment>
<dbReference type="InterPro" id="IPR017853">
    <property type="entry name" value="GH"/>
</dbReference>
<dbReference type="SUPFAM" id="SSF51445">
    <property type="entry name" value="(Trans)glycosidases"/>
    <property type="match status" value="1"/>
</dbReference>
<dbReference type="Proteomes" id="UP001221413">
    <property type="component" value="Unassembled WGS sequence"/>
</dbReference>
<evidence type="ECO:0008006" key="3">
    <source>
        <dbReference type="Google" id="ProtNLM"/>
    </source>
</evidence>
<reference evidence="1" key="1">
    <citation type="submission" date="2023-01" db="EMBL/GenBank/DDBJ databases">
        <title>The chitinases involved in constricting ring structure development in the nematode-trapping fungus Drechslerella dactyloides.</title>
        <authorList>
            <person name="Wang R."/>
            <person name="Zhang L."/>
            <person name="Tang P."/>
            <person name="Li S."/>
            <person name="Liang L."/>
        </authorList>
    </citation>
    <scope>NUCLEOTIDE SEQUENCE</scope>
    <source>
        <strain evidence="1">YMF1.00031</strain>
    </source>
</reference>
<protein>
    <recommendedName>
        <fullName evidence="3">Chitinase</fullName>
    </recommendedName>
</protein>
<accession>A0AAD6IUB6</accession>
<organism evidence="1 2">
    <name type="scientific">Drechslerella dactyloides</name>
    <name type="common">Nematode-trapping fungus</name>
    <name type="synonym">Arthrobotrys dactyloides</name>
    <dbReference type="NCBI Taxonomy" id="74499"/>
    <lineage>
        <taxon>Eukaryota</taxon>
        <taxon>Fungi</taxon>
        <taxon>Dikarya</taxon>
        <taxon>Ascomycota</taxon>
        <taxon>Pezizomycotina</taxon>
        <taxon>Orbiliomycetes</taxon>
        <taxon>Orbiliales</taxon>
        <taxon>Orbiliaceae</taxon>
        <taxon>Drechslerella</taxon>
    </lineage>
</organism>
<evidence type="ECO:0000313" key="2">
    <source>
        <dbReference type="Proteomes" id="UP001221413"/>
    </source>
</evidence>
<evidence type="ECO:0000313" key="1">
    <source>
        <dbReference type="EMBL" id="KAJ6258606.1"/>
    </source>
</evidence>
<sequence length="335" mass="36536">MTSTTPENRTSNGVWLGNSFVSSAETIDNVPTIANFLRDNMVDFWFVNIGGLSRGGVLPDGVTSCRKVVDFLNAVGSWEAANGGKKFKLLAWFTGHTDPEDPKTYIDVTDTAIRAALVDQCRKLAVPSAEGSYVTGTKREFDGIQLHFEPAAPTSEPFEALKGLMRQIRDGIGHSKWTSFVVPRYGDVGTYWWNKQGWHYLARYVDLLCANTWDFQAATPADYQAFMKGQTYDILRAVSGVVWGNDGHHPAPHGVKVMLGFPAFPGSKSHTTAIETVEAAAKGAIEGLDSLKGDDSSLSYFGGAAVYMYTDGTGKDGYSAQSTDWASFRKAWLAI</sequence>
<gene>
    <name evidence="1" type="ORF">Dda_6653</name>
</gene>